<name>A0A086XYX1_9RHOB</name>
<protein>
    <recommendedName>
        <fullName evidence="11">FAD-dependent urate hydroxylase</fullName>
        <ecNumber evidence="10">1.14.13.113</ecNumber>
    </recommendedName>
</protein>
<keyword evidence="15" id="KW-1185">Reference proteome</keyword>
<feature type="domain" description="FAD-binding" evidence="13">
    <location>
        <begin position="2"/>
        <end position="338"/>
    </location>
</feature>
<dbReference type="EC" id="1.14.13.113" evidence="10"/>
<evidence type="ECO:0000256" key="4">
    <source>
        <dbReference type="ARBA" id="ARBA00022631"/>
    </source>
</evidence>
<dbReference type="InterPro" id="IPR036188">
    <property type="entry name" value="FAD/NAD-bd_sf"/>
</dbReference>
<dbReference type="SUPFAM" id="SSF51905">
    <property type="entry name" value="FAD/NAD(P)-binding domain"/>
    <property type="match status" value="1"/>
</dbReference>
<evidence type="ECO:0000256" key="9">
    <source>
        <dbReference type="ARBA" id="ARBA00035121"/>
    </source>
</evidence>
<keyword evidence="7" id="KW-0520">NAD</keyword>
<dbReference type="InterPro" id="IPR050493">
    <property type="entry name" value="FAD-dep_Monooxygenase_BioMet"/>
</dbReference>
<comment type="catalytic activity">
    <reaction evidence="12">
        <text>urate + NADH + O2 + H(+) = 5-hydroxyisourate + NAD(+) + H2O</text>
        <dbReference type="Rhea" id="RHEA:27329"/>
        <dbReference type="ChEBI" id="CHEBI:15377"/>
        <dbReference type="ChEBI" id="CHEBI:15378"/>
        <dbReference type="ChEBI" id="CHEBI:15379"/>
        <dbReference type="ChEBI" id="CHEBI:17775"/>
        <dbReference type="ChEBI" id="CHEBI:18072"/>
        <dbReference type="ChEBI" id="CHEBI:57540"/>
        <dbReference type="ChEBI" id="CHEBI:57945"/>
        <dbReference type="EC" id="1.14.13.113"/>
    </reaction>
</comment>
<dbReference type="PANTHER" id="PTHR13789:SF309">
    <property type="entry name" value="PUTATIVE (AFU_ORTHOLOGUE AFUA_6G14510)-RELATED"/>
    <property type="match status" value="1"/>
</dbReference>
<reference evidence="14 15" key="1">
    <citation type="submission" date="2014-03" db="EMBL/GenBank/DDBJ databases">
        <title>Genome of Paenirhodobacter enshiensis DW2-9.</title>
        <authorList>
            <person name="Wang D."/>
            <person name="Wang G."/>
        </authorList>
    </citation>
    <scope>NUCLEOTIDE SEQUENCE [LARGE SCALE GENOMIC DNA]</scope>
    <source>
        <strain evidence="14 15">DW2-9</strain>
    </source>
</reference>
<dbReference type="GO" id="GO:0102099">
    <property type="term" value="F:FAD-dependent urate hydroxylase activity"/>
    <property type="evidence" value="ECO:0007669"/>
    <property type="project" value="UniProtKB-EC"/>
</dbReference>
<dbReference type="GO" id="GO:0004846">
    <property type="term" value="F:urate oxidase activity"/>
    <property type="evidence" value="ECO:0007669"/>
    <property type="project" value="InterPro"/>
</dbReference>
<dbReference type="NCBIfam" id="NF033623">
    <property type="entry name" value="urate_HpxO"/>
    <property type="match status" value="1"/>
</dbReference>
<dbReference type="Gene3D" id="3.50.50.60">
    <property type="entry name" value="FAD/NAD(P)-binding domain"/>
    <property type="match status" value="1"/>
</dbReference>
<gene>
    <name evidence="14" type="ORF">CG50_00290</name>
</gene>
<comment type="pathway">
    <text evidence="2">Purine metabolism; urate degradation.</text>
</comment>
<dbReference type="EMBL" id="JFZB01000010">
    <property type="protein sequence ID" value="KFI27221.1"/>
    <property type="molecule type" value="Genomic_DNA"/>
</dbReference>
<dbReference type="STRING" id="1105367.CG50_00290"/>
<evidence type="ECO:0000256" key="7">
    <source>
        <dbReference type="ARBA" id="ARBA00023027"/>
    </source>
</evidence>
<dbReference type="InterPro" id="IPR002938">
    <property type="entry name" value="FAD-bd"/>
</dbReference>
<dbReference type="InterPro" id="IPR047712">
    <property type="entry name" value="HpxO"/>
</dbReference>
<dbReference type="RefSeq" id="WP_036636816.1">
    <property type="nucleotide sequence ID" value="NZ_JFZB01000010.1"/>
</dbReference>
<evidence type="ECO:0000313" key="15">
    <source>
        <dbReference type="Proteomes" id="UP000028824"/>
    </source>
</evidence>
<dbReference type="GO" id="GO:0006144">
    <property type="term" value="P:purine nucleobase metabolic process"/>
    <property type="evidence" value="ECO:0007669"/>
    <property type="project" value="UniProtKB-KW"/>
</dbReference>
<comment type="cofactor">
    <cofactor evidence="1">
        <name>FAD</name>
        <dbReference type="ChEBI" id="CHEBI:57692"/>
    </cofactor>
</comment>
<evidence type="ECO:0000256" key="12">
    <source>
        <dbReference type="ARBA" id="ARBA00047521"/>
    </source>
</evidence>
<dbReference type="OrthoDB" id="4230779at2"/>
<dbReference type="PRINTS" id="PR00420">
    <property type="entry name" value="RNGMNOXGNASE"/>
</dbReference>
<evidence type="ECO:0000256" key="3">
    <source>
        <dbReference type="ARBA" id="ARBA00022630"/>
    </source>
</evidence>
<dbReference type="AlphaFoldDB" id="A0A086XYX1"/>
<evidence type="ECO:0000259" key="13">
    <source>
        <dbReference type="Pfam" id="PF01494"/>
    </source>
</evidence>
<dbReference type="Proteomes" id="UP000028824">
    <property type="component" value="Unassembled WGS sequence"/>
</dbReference>
<keyword evidence="8 14" id="KW-0503">Monooxygenase</keyword>
<dbReference type="eggNOG" id="COG0654">
    <property type="taxonomic scope" value="Bacteria"/>
</dbReference>
<dbReference type="GO" id="GO:0071949">
    <property type="term" value="F:FAD binding"/>
    <property type="evidence" value="ECO:0007669"/>
    <property type="project" value="InterPro"/>
</dbReference>
<comment type="similarity">
    <text evidence="9">Belongs to the FAD-dependent urate hydroxylase family.</text>
</comment>
<keyword evidence="5" id="KW-0274">FAD</keyword>
<organism evidence="14 15">
    <name type="scientific">Paenirhodobacter enshiensis</name>
    <dbReference type="NCBI Taxonomy" id="1105367"/>
    <lineage>
        <taxon>Bacteria</taxon>
        <taxon>Pseudomonadati</taxon>
        <taxon>Pseudomonadota</taxon>
        <taxon>Alphaproteobacteria</taxon>
        <taxon>Rhodobacterales</taxon>
        <taxon>Rhodobacter group</taxon>
        <taxon>Paenirhodobacter</taxon>
    </lineage>
</organism>
<evidence type="ECO:0000256" key="8">
    <source>
        <dbReference type="ARBA" id="ARBA00023033"/>
    </source>
</evidence>
<keyword evidence="6" id="KW-0560">Oxidoreductase</keyword>
<evidence type="ECO:0000256" key="6">
    <source>
        <dbReference type="ARBA" id="ARBA00023002"/>
    </source>
</evidence>
<keyword evidence="4" id="KW-0659">Purine metabolism</keyword>
<sequence>MKAIIIGAGMGGLSAGIALRRIGWEVRVYEKVREIRPVGAAISVWSNGVKCLNYLGLERQVAALGGMMEDMAYIDGLSGETMCQFSLDPLVKQAGQRPYPVARAELQDMLMVEFGREDVTLGAKLVGLEDDGTTVTAHFEDGSSDTADLLIGADGAHSVVRPYVLGHESTRRYAGYVNWNGLVAIDESIAPARQWTTFVGEGKRVSMMPVAGGRFYFFFDVPLPEGLAADRAATRETLRAAFAGWADPVQRLIDLIEPERTNRVEIFDIEPFHTWTRGRVALLGDAAHNTTPDIGQGGCAAFEDSVALAIALQTNTLGIEDALKRYEKKRTTRAAGLVLKARRRCEVTHALDPAATAAWYDELRHEDGSRIMHGILSSIEGNVLD</sequence>
<evidence type="ECO:0000313" key="14">
    <source>
        <dbReference type="EMBL" id="KFI27221.1"/>
    </source>
</evidence>
<dbReference type="PANTHER" id="PTHR13789">
    <property type="entry name" value="MONOOXYGENASE"/>
    <property type="match status" value="1"/>
</dbReference>
<keyword evidence="3" id="KW-0285">Flavoprotein</keyword>
<proteinExistence type="inferred from homology"/>
<dbReference type="GO" id="GO:0019628">
    <property type="term" value="P:urate catabolic process"/>
    <property type="evidence" value="ECO:0007669"/>
    <property type="project" value="InterPro"/>
</dbReference>
<evidence type="ECO:0000256" key="5">
    <source>
        <dbReference type="ARBA" id="ARBA00022827"/>
    </source>
</evidence>
<evidence type="ECO:0000256" key="11">
    <source>
        <dbReference type="ARBA" id="ARBA00035262"/>
    </source>
</evidence>
<evidence type="ECO:0000256" key="2">
    <source>
        <dbReference type="ARBA" id="ARBA00004705"/>
    </source>
</evidence>
<dbReference type="Pfam" id="PF01494">
    <property type="entry name" value="FAD_binding_3"/>
    <property type="match status" value="1"/>
</dbReference>
<accession>A0A086XYX1</accession>
<evidence type="ECO:0000256" key="10">
    <source>
        <dbReference type="ARBA" id="ARBA00035128"/>
    </source>
</evidence>
<evidence type="ECO:0000256" key="1">
    <source>
        <dbReference type="ARBA" id="ARBA00001974"/>
    </source>
</evidence>
<comment type="caution">
    <text evidence="14">The sequence shown here is derived from an EMBL/GenBank/DDBJ whole genome shotgun (WGS) entry which is preliminary data.</text>
</comment>